<evidence type="ECO:0000313" key="3">
    <source>
        <dbReference type="Proteomes" id="UP000327044"/>
    </source>
</evidence>
<sequence length="397" mass="44118">MALKHTQSLFRAKFLRNIHHHSPAIVEAKANLTQAVTEAEKVVGYPTSFLNLRWLLTDELANVAKHIRKLIKVNHPLIEEARKIFMGNNNDMPSWGLIVLLVSNSCGIKESFSEYDRDTSSGVLYSQRALAEVTEMIRISNILHKNVVNVDKKMLDELADLNFGNKLAMLSGDYLLSKSFRELALLKNSDLNELMSSSLRDLAEADFIGIETEFAAQLPCKPVNAPTALKIVDHFGTEPHKVHEILGNPIAEWTLRTTLGGATLLAKSCRGALILARHSEPLQKLGFLVGKNIALACQAKIDQEPFLPGQSGTFSLISAPVMVHLNHFPNFYEKLMTSNIDYDSIRQEIQSGPGLEGAQDLQQHFSKEALRVLNELPNSDARIALENIVKTLHSSDL</sequence>
<organism evidence="1">
    <name type="scientific">Photinus pyralis</name>
    <name type="common">Common eastern firefly</name>
    <name type="synonym">Lampyris pyralis</name>
    <dbReference type="NCBI Taxonomy" id="7054"/>
    <lineage>
        <taxon>Eukaryota</taxon>
        <taxon>Metazoa</taxon>
        <taxon>Ecdysozoa</taxon>
        <taxon>Arthropoda</taxon>
        <taxon>Hexapoda</taxon>
        <taxon>Insecta</taxon>
        <taxon>Pterygota</taxon>
        <taxon>Neoptera</taxon>
        <taxon>Endopterygota</taxon>
        <taxon>Coleoptera</taxon>
        <taxon>Polyphaga</taxon>
        <taxon>Elateriformia</taxon>
        <taxon>Elateroidea</taxon>
        <taxon>Lampyridae</taxon>
        <taxon>Lampyrinae</taxon>
        <taxon>Photinus</taxon>
    </lineage>
</organism>
<reference evidence="2 3" key="2">
    <citation type="journal article" date="2018" name="Elife">
        <title>Firefly genomes illuminate parallel origins of bioluminescence in beetles.</title>
        <authorList>
            <person name="Fallon T.R."/>
            <person name="Lower S.E."/>
            <person name="Chang C.H."/>
            <person name="Bessho-Uehara M."/>
            <person name="Martin G.J."/>
            <person name="Bewick A.J."/>
            <person name="Behringer M."/>
            <person name="Debat H.J."/>
            <person name="Wong I."/>
            <person name="Day J.C."/>
            <person name="Suvorov A."/>
            <person name="Silva C.J."/>
            <person name="Stanger-Hall K.F."/>
            <person name="Hall D.W."/>
            <person name="Schmitz R.J."/>
            <person name="Nelson D.R."/>
            <person name="Lewis S.M."/>
            <person name="Shigenobu S."/>
            <person name="Bybee S.M."/>
            <person name="Larracuente A.M."/>
            <person name="Oba Y."/>
            <person name="Weng J.K."/>
        </authorList>
    </citation>
    <scope>NUCLEOTIDE SEQUENCE [LARGE SCALE GENOMIC DNA]</scope>
    <source>
        <strain evidence="2">1611_PpyrPB1</strain>
        <tissue evidence="2">Whole body</tissue>
    </source>
</reference>
<dbReference type="GO" id="GO:0004659">
    <property type="term" value="F:prenyltransferase activity"/>
    <property type="evidence" value="ECO:0007669"/>
    <property type="project" value="TreeGrafter"/>
</dbReference>
<dbReference type="Gene3D" id="1.10.600.10">
    <property type="entry name" value="Farnesyl Diphosphate Synthase"/>
    <property type="match status" value="1"/>
</dbReference>
<dbReference type="InterPro" id="IPR008949">
    <property type="entry name" value="Isoprenoid_synthase_dom_sf"/>
</dbReference>
<evidence type="ECO:0000313" key="1">
    <source>
        <dbReference type="EMBL" id="JAV63484.1"/>
    </source>
</evidence>
<reference evidence="1" key="1">
    <citation type="journal article" date="2016" name="Sci. Rep.">
        <title>Molecular characterization of firefly nuptial gifts: a multi-omics approach sheds light on postcopulatory sexual selection.</title>
        <authorList>
            <person name="Al-Wathiqui N."/>
            <person name="Fallon T.R."/>
            <person name="South A."/>
            <person name="Weng J.K."/>
            <person name="Lewis S.M."/>
        </authorList>
    </citation>
    <scope>NUCLEOTIDE SEQUENCE</scope>
</reference>
<dbReference type="EMBL" id="VVIM01000006">
    <property type="protein sequence ID" value="KAB0798522.1"/>
    <property type="molecule type" value="Genomic_DNA"/>
</dbReference>
<dbReference type="OrthoDB" id="9983019at2759"/>
<protein>
    <recommendedName>
        <fullName evidence="4">Decaprenyl-diphosphate synthase subunit 2</fullName>
    </recommendedName>
</protein>
<dbReference type="AlphaFoldDB" id="A0A1Y1KQA8"/>
<dbReference type="GO" id="GO:0005739">
    <property type="term" value="C:mitochondrion"/>
    <property type="evidence" value="ECO:0007669"/>
    <property type="project" value="TreeGrafter"/>
</dbReference>
<gene>
    <name evidence="2" type="ORF">PPYR_09515</name>
</gene>
<keyword evidence="3" id="KW-1185">Reference proteome</keyword>
<dbReference type="SUPFAM" id="SSF48576">
    <property type="entry name" value="Terpenoid synthases"/>
    <property type="match status" value="1"/>
</dbReference>
<evidence type="ECO:0008006" key="4">
    <source>
        <dbReference type="Google" id="ProtNLM"/>
    </source>
</evidence>
<name>A0A1Y1KQA8_PHOPY</name>
<dbReference type="EMBL" id="GEZM01076993">
    <property type="protein sequence ID" value="JAV63484.1"/>
    <property type="molecule type" value="Transcribed_RNA"/>
</dbReference>
<dbReference type="EMBL" id="GEZM01076991">
    <property type="protein sequence ID" value="JAV63485.1"/>
    <property type="molecule type" value="Transcribed_RNA"/>
</dbReference>
<dbReference type="GO" id="GO:0008299">
    <property type="term" value="P:isoprenoid biosynthetic process"/>
    <property type="evidence" value="ECO:0007669"/>
    <property type="project" value="TreeGrafter"/>
</dbReference>
<dbReference type="PANTHER" id="PTHR12001">
    <property type="entry name" value="GERANYLGERANYL PYROPHOSPHATE SYNTHASE"/>
    <property type="match status" value="1"/>
</dbReference>
<dbReference type="PANTHER" id="PTHR12001:SF55">
    <property type="entry name" value="ALL TRANS-POLYPRENYL-DIPHOSPHATE SYNTHASE PDSS2"/>
    <property type="match status" value="1"/>
</dbReference>
<dbReference type="GO" id="GO:0006744">
    <property type="term" value="P:ubiquinone biosynthetic process"/>
    <property type="evidence" value="ECO:0007669"/>
    <property type="project" value="TreeGrafter"/>
</dbReference>
<evidence type="ECO:0000313" key="2">
    <source>
        <dbReference type="EMBL" id="KAB0798522.1"/>
    </source>
</evidence>
<dbReference type="Proteomes" id="UP000327044">
    <property type="component" value="Unassembled WGS sequence"/>
</dbReference>
<dbReference type="CDD" id="cd00385">
    <property type="entry name" value="Isoprenoid_Biosyn_C1"/>
    <property type="match status" value="1"/>
</dbReference>
<dbReference type="InParanoid" id="A0A1Y1KQA8"/>
<proteinExistence type="predicted"/>
<reference evidence="2" key="3">
    <citation type="submission" date="2019-08" db="EMBL/GenBank/DDBJ databases">
        <authorList>
            <consortium name="Photinus pyralis genome working group"/>
            <person name="Fallon T.R."/>
            <person name="Sander Lower S.E."/>
            <person name="Weng J.-K."/>
        </authorList>
    </citation>
    <scope>NUCLEOTIDE SEQUENCE</scope>
    <source>
        <strain evidence="2">1611_PpyrPB1</strain>
        <tissue evidence="2">Whole body</tissue>
    </source>
</reference>
<accession>A0A1Y1KQA8</accession>
<dbReference type="GO" id="GO:1990234">
    <property type="term" value="C:transferase complex"/>
    <property type="evidence" value="ECO:0007669"/>
    <property type="project" value="TreeGrafter"/>
</dbReference>